<evidence type="ECO:0000259" key="7">
    <source>
        <dbReference type="Pfam" id="PF01029"/>
    </source>
</evidence>
<proteinExistence type="inferred from homology"/>
<feature type="domain" description="NusB/RsmB/TIM44" evidence="7">
    <location>
        <begin position="7"/>
        <end position="153"/>
    </location>
</feature>
<reference evidence="8 9" key="1">
    <citation type="submission" date="2019-09" db="EMBL/GenBank/DDBJ databases">
        <title>Whole-genome sequence of the purple sulfur bacterium Thiohalocapsa marina DSM 19078.</title>
        <authorList>
            <person name="Kyndt J.A."/>
            <person name="Meyer T.E."/>
        </authorList>
    </citation>
    <scope>NUCLEOTIDE SEQUENCE [LARGE SCALE GENOMIC DNA]</scope>
    <source>
        <strain evidence="8 9">DSM 19078</strain>
    </source>
</reference>
<dbReference type="NCBIfam" id="TIGR01951">
    <property type="entry name" value="nusB"/>
    <property type="match status" value="1"/>
</dbReference>
<dbReference type="HAMAP" id="MF_00073">
    <property type="entry name" value="NusB"/>
    <property type="match status" value="1"/>
</dbReference>
<dbReference type="SUPFAM" id="SSF48013">
    <property type="entry name" value="NusB-like"/>
    <property type="match status" value="1"/>
</dbReference>
<dbReference type="Gene3D" id="1.10.940.10">
    <property type="entry name" value="NusB-like"/>
    <property type="match status" value="1"/>
</dbReference>
<accession>A0A5M8FVI1</accession>
<organism evidence="8 9">
    <name type="scientific">Thiohalocapsa marina</name>
    <dbReference type="NCBI Taxonomy" id="424902"/>
    <lineage>
        <taxon>Bacteria</taxon>
        <taxon>Pseudomonadati</taxon>
        <taxon>Pseudomonadota</taxon>
        <taxon>Gammaproteobacteria</taxon>
        <taxon>Chromatiales</taxon>
        <taxon>Chromatiaceae</taxon>
        <taxon>Thiohalocapsa</taxon>
    </lineage>
</organism>
<dbReference type="GO" id="GO:0003723">
    <property type="term" value="F:RNA binding"/>
    <property type="evidence" value="ECO:0007669"/>
    <property type="project" value="UniProtKB-UniRule"/>
</dbReference>
<evidence type="ECO:0000256" key="2">
    <source>
        <dbReference type="ARBA" id="ARBA00022814"/>
    </source>
</evidence>
<evidence type="ECO:0000256" key="1">
    <source>
        <dbReference type="ARBA" id="ARBA00005952"/>
    </source>
</evidence>
<evidence type="ECO:0000313" key="9">
    <source>
        <dbReference type="Proteomes" id="UP000322981"/>
    </source>
</evidence>
<keyword evidence="5 6" id="KW-0804">Transcription</keyword>
<dbReference type="PANTHER" id="PTHR11078:SF3">
    <property type="entry name" value="ANTITERMINATION NUSB DOMAIN-CONTAINING PROTEIN"/>
    <property type="match status" value="1"/>
</dbReference>
<dbReference type="RefSeq" id="WP_150089475.1">
    <property type="nucleotide sequence ID" value="NZ_JBFUOH010000103.1"/>
</dbReference>
<dbReference type="InterPro" id="IPR011605">
    <property type="entry name" value="NusB_fam"/>
</dbReference>
<dbReference type="GO" id="GO:0031564">
    <property type="term" value="P:transcription antitermination"/>
    <property type="evidence" value="ECO:0007669"/>
    <property type="project" value="UniProtKB-KW"/>
</dbReference>
<evidence type="ECO:0000256" key="4">
    <source>
        <dbReference type="ARBA" id="ARBA00023015"/>
    </source>
</evidence>
<comment type="caution">
    <text evidence="8">The sequence shown here is derived from an EMBL/GenBank/DDBJ whole genome shotgun (WGS) entry which is preliminary data.</text>
</comment>
<sequence>MSGSRSEARRYAVLALYQWQVSGQAPAEIGRQFFDDPAWIEAVAEGLIEDATLDARRRKGRAGYDAQLFDRLLCGVSEHADEIDDALRPLLDRALKSIDPVERAILRVGAYELLFSPELPVAVVINEAVNLAKVFGAEQGHRYVNGVLDKLARQVRREELAARR</sequence>
<dbReference type="Pfam" id="PF01029">
    <property type="entry name" value="NusB"/>
    <property type="match status" value="1"/>
</dbReference>
<keyword evidence="9" id="KW-1185">Reference proteome</keyword>
<keyword evidence="4 6" id="KW-0805">Transcription regulation</keyword>
<dbReference type="AlphaFoldDB" id="A0A5M8FVI1"/>
<evidence type="ECO:0000256" key="3">
    <source>
        <dbReference type="ARBA" id="ARBA00022884"/>
    </source>
</evidence>
<dbReference type="EMBL" id="VWXX01000001">
    <property type="protein sequence ID" value="KAA6187838.1"/>
    <property type="molecule type" value="Genomic_DNA"/>
</dbReference>
<evidence type="ECO:0000313" key="8">
    <source>
        <dbReference type="EMBL" id="KAA6187838.1"/>
    </source>
</evidence>
<name>A0A5M8FVI1_9GAMM</name>
<keyword evidence="3 6" id="KW-0694">RNA-binding</keyword>
<evidence type="ECO:0000256" key="6">
    <source>
        <dbReference type="HAMAP-Rule" id="MF_00073"/>
    </source>
</evidence>
<dbReference type="InterPro" id="IPR006027">
    <property type="entry name" value="NusB_RsmB_TIM44"/>
</dbReference>
<comment type="similarity">
    <text evidence="1 6">Belongs to the NusB family.</text>
</comment>
<dbReference type="InterPro" id="IPR035926">
    <property type="entry name" value="NusB-like_sf"/>
</dbReference>
<dbReference type="PANTHER" id="PTHR11078">
    <property type="entry name" value="N UTILIZATION SUBSTANCE PROTEIN B-RELATED"/>
    <property type="match status" value="1"/>
</dbReference>
<gene>
    <name evidence="6 8" type="primary">nusB</name>
    <name evidence="8" type="ORF">F2Q65_00945</name>
</gene>
<dbReference type="OrthoDB" id="9789556at2"/>
<protein>
    <recommendedName>
        <fullName evidence="6">Transcription antitermination protein NusB</fullName>
    </recommendedName>
    <alternativeName>
        <fullName evidence="6">Antitermination factor NusB</fullName>
    </alternativeName>
</protein>
<dbReference type="GO" id="GO:0005829">
    <property type="term" value="C:cytosol"/>
    <property type="evidence" value="ECO:0007669"/>
    <property type="project" value="TreeGrafter"/>
</dbReference>
<dbReference type="Proteomes" id="UP000322981">
    <property type="component" value="Unassembled WGS sequence"/>
</dbReference>
<evidence type="ECO:0000256" key="5">
    <source>
        <dbReference type="ARBA" id="ARBA00023163"/>
    </source>
</evidence>
<dbReference type="GO" id="GO:0006353">
    <property type="term" value="P:DNA-templated transcription termination"/>
    <property type="evidence" value="ECO:0007669"/>
    <property type="project" value="UniProtKB-UniRule"/>
</dbReference>
<keyword evidence="2 6" id="KW-0889">Transcription antitermination</keyword>
<comment type="function">
    <text evidence="6">Involved in transcription antitermination. Required for transcription of ribosomal RNA (rRNA) genes. Binds specifically to the boxA antiterminator sequence of the ribosomal RNA (rrn) operons.</text>
</comment>